<dbReference type="InterPro" id="IPR035927">
    <property type="entry name" value="DUSP-like_sf"/>
</dbReference>
<organism evidence="5 6">
    <name type="scientific">Circinella minor</name>
    <dbReference type="NCBI Taxonomy" id="1195481"/>
    <lineage>
        <taxon>Eukaryota</taxon>
        <taxon>Fungi</taxon>
        <taxon>Fungi incertae sedis</taxon>
        <taxon>Mucoromycota</taxon>
        <taxon>Mucoromycotina</taxon>
        <taxon>Mucoromycetes</taxon>
        <taxon>Mucorales</taxon>
        <taxon>Lichtheimiaceae</taxon>
        <taxon>Circinella</taxon>
    </lineage>
</organism>
<keyword evidence="1" id="KW-0479">Metal-binding</keyword>
<feature type="domain" description="DUSP" evidence="4">
    <location>
        <begin position="228"/>
        <end position="327"/>
    </location>
</feature>
<dbReference type="EMBL" id="JAEPRB010000062">
    <property type="protein sequence ID" value="KAG2223349.1"/>
    <property type="molecule type" value="Genomic_DNA"/>
</dbReference>
<dbReference type="SUPFAM" id="SSF57850">
    <property type="entry name" value="RING/U-box"/>
    <property type="match status" value="1"/>
</dbReference>
<dbReference type="OrthoDB" id="722566at2759"/>
<evidence type="ECO:0008006" key="7">
    <source>
        <dbReference type="Google" id="ProtNLM"/>
    </source>
</evidence>
<dbReference type="Gene3D" id="3.30.40.10">
    <property type="entry name" value="Zinc/RING finger domain, C3HC4 (zinc finger)"/>
    <property type="match status" value="1"/>
</dbReference>
<dbReference type="GO" id="GO:0008270">
    <property type="term" value="F:zinc ion binding"/>
    <property type="evidence" value="ECO:0007669"/>
    <property type="project" value="UniProtKB-KW"/>
</dbReference>
<dbReference type="InterPro" id="IPR006615">
    <property type="entry name" value="Pept_C19_DUSP"/>
</dbReference>
<feature type="domain" description="UBP-type" evidence="3">
    <location>
        <begin position="72"/>
        <end position="212"/>
    </location>
</feature>
<dbReference type="PROSITE" id="PS50181">
    <property type="entry name" value="FBOX"/>
    <property type="match status" value="1"/>
</dbReference>
<evidence type="ECO:0000259" key="4">
    <source>
        <dbReference type="PROSITE" id="PS51283"/>
    </source>
</evidence>
<feature type="domain" description="F-box" evidence="2">
    <location>
        <begin position="1"/>
        <end position="46"/>
    </location>
</feature>
<dbReference type="SMART" id="SM00256">
    <property type="entry name" value="FBOX"/>
    <property type="match status" value="1"/>
</dbReference>
<dbReference type="Pfam" id="PF02148">
    <property type="entry name" value="zf-UBP"/>
    <property type="match status" value="1"/>
</dbReference>
<proteinExistence type="predicted"/>
<keyword evidence="6" id="KW-1185">Reference proteome</keyword>
<dbReference type="InterPro" id="IPR001810">
    <property type="entry name" value="F-box_dom"/>
</dbReference>
<reference evidence="5 6" key="1">
    <citation type="submission" date="2020-12" db="EMBL/GenBank/DDBJ databases">
        <title>Metabolic potential, ecology and presence of endohyphal bacteria is reflected in genomic diversity of Mucoromycotina.</title>
        <authorList>
            <person name="Muszewska A."/>
            <person name="Okrasinska A."/>
            <person name="Steczkiewicz K."/>
            <person name="Drgas O."/>
            <person name="Orlowska M."/>
            <person name="Perlinska-Lenart U."/>
            <person name="Aleksandrzak-Piekarczyk T."/>
            <person name="Szatraj K."/>
            <person name="Zielenkiewicz U."/>
            <person name="Pilsyk S."/>
            <person name="Malc E."/>
            <person name="Mieczkowski P."/>
            <person name="Kruszewska J.S."/>
            <person name="Biernat P."/>
            <person name="Pawlowska J."/>
        </authorList>
    </citation>
    <scope>NUCLEOTIDE SEQUENCE [LARGE SCALE GENOMIC DNA]</scope>
    <source>
        <strain evidence="5 6">CBS 142.35</strain>
    </source>
</reference>
<accession>A0A8H7S4D8</accession>
<evidence type="ECO:0000259" key="2">
    <source>
        <dbReference type="PROSITE" id="PS50181"/>
    </source>
</evidence>
<dbReference type="SUPFAM" id="SSF143791">
    <property type="entry name" value="DUSP-like"/>
    <property type="match status" value="1"/>
</dbReference>
<dbReference type="InterPro" id="IPR013083">
    <property type="entry name" value="Znf_RING/FYVE/PHD"/>
</dbReference>
<dbReference type="Gene3D" id="1.20.1280.50">
    <property type="match status" value="1"/>
</dbReference>
<evidence type="ECO:0000256" key="1">
    <source>
        <dbReference type="PROSITE-ProRule" id="PRU00502"/>
    </source>
</evidence>
<dbReference type="GO" id="GO:0004843">
    <property type="term" value="F:cysteine-type deubiquitinase activity"/>
    <property type="evidence" value="ECO:0007669"/>
    <property type="project" value="InterPro"/>
</dbReference>
<keyword evidence="1" id="KW-0862">Zinc</keyword>
<dbReference type="SUPFAM" id="SSF81383">
    <property type="entry name" value="F-box domain"/>
    <property type="match status" value="1"/>
</dbReference>
<dbReference type="InterPro" id="IPR036047">
    <property type="entry name" value="F-box-like_dom_sf"/>
</dbReference>
<dbReference type="Pfam" id="PF06337">
    <property type="entry name" value="DUSP"/>
    <property type="match status" value="1"/>
</dbReference>
<protein>
    <recommendedName>
        <fullName evidence="7">F-box domain-containing protein</fullName>
    </recommendedName>
</protein>
<name>A0A8H7S4D8_9FUNG</name>
<sequence length="358" mass="42368">MLFLELPNEILWCILHFVPPQDSLVFLKTCKSLYQLKNDELFWRELARHNGIIYLHPNQTWWQLYVSGDLKKTCSHIHSSYRFLNDQIIKQDKCDLFWNTLLLISADSSGYDTNHHQEQKKSNCCQEQKINGICLYPNCQFKGCGDATFAPESNPGHLREHYHATGHTLVLKLSSLHFCELFCYACNKPVGFWGFPSMDKPIGERYLVRRIVQSLMNTLPTDQELKKKVIERRRAIERRLVWSQQSHEDSYIIERKWFMRWNEFLFEKSDQIPDHLTNKTLFKHHDVKELRSDIELGTDFELVGGVVRSYIERVYDIDGPVISAYELQWKPEYRKISESILFRRHIMQRGPQGVPTDL</sequence>
<evidence type="ECO:0000313" key="6">
    <source>
        <dbReference type="Proteomes" id="UP000646827"/>
    </source>
</evidence>
<dbReference type="Pfam" id="PF12937">
    <property type="entry name" value="F-box-like"/>
    <property type="match status" value="1"/>
</dbReference>
<evidence type="ECO:0000259" key="3">
    <source>
        <dbReference type="PROSITE" id="PS50271"/>
    </source>
</evidence>
<dbReference type="Gene3D" id="3.30.2230.10">
    <property type="entry name" value="DUSP-like"/>
    <property type="match status" value="1"/>
</dbReference>
<evidence type="ECO:0000313" key="5">
    <source>
        <dbReference type="EMBL" id="KAG2223349.1"/>
    </source>
</evidence>
<keyword evidence="1" id="KW-0863">Zinc-finger</keyword>
<dbReference type="PROSITE" id="PS50271">
    <property type="entry name" value="ZF_UBP"/>
    <property type="match status" value="1"/>
</dbReference>
<gene>
    <name evidence="5" type="ORF">INT45_002844</name>
</gene>
<dbReference type="InterPro" id="IPR001607">
    <property type="entry name" value="Znf_UBP"/>
</dbReference>
<dbReference type="Proteomes" id="UP000646827">
    <property type="component" value="Unassembled WGS sequence"/>
</dbReference>
<dbReference type="AlphaFoldDB" id="A0A8H7S4D8"/>
<dbReference type="PROSITE" id="PS51283">
    <property type="entry name" value="DUSP"/>
    <property type="match status" value="1"/>
</dbReference>
<comment type="caution">
    <text evidence="5">The sequence shown here is derived from an EMBL/GenBank/DDBJ whole genome shotgun (WGS) entry which is preliminary data.</text>
</comment>